<proteinExistence type="predicted"/>
<evidence type="ECO:0000313" key="1">
    <source>
        <dbReference type="EMBL" id="KWZ83041.1"/>
    </source>
</evidence>
<gene>
    <name evidence="1" type="ORF">HMPREF3213_01526</name>
</gene>
<dbReference type="Proteomes" id="UP000070376">
    <property type="component" value="Unassembled WGS sequence"/>
</dbReference>
<organism evidence="1 2">
    <name type="scientific">Heyndrickxia coagulans</name>
    <name type="common">Weizmannia coagulans</name>
    <dbReference type="NCBI Taxonomy" id="1398"/>
    <lineage>
        <taxon>Bacteria</taxon>
        <taxon>Bacillati</taxon>
        <taxon>Bacillota</taxon>
        <taxon>Bacilli</taxon>
        <taxon>Bacillales</taxon>
        <taxon>Bacillaceae</taxon>
        <taxon>Heyndrickxia</taxon>
    </lineage>
</organism>
<dbReference type="PATRIC" id="fig|1398.22.peg.1535"/>
<name>A0A133KTX9_HEYCO</name>
<sequence>MYLFIILLMKWLNNECTCPVCVKFSPIVKIAWVRTSPWLLNFDLSFTGQMKDKWLAAALCFVFHYAGEGQNTGSHLIKCLSSG</sequence>
<reference evidence="2" key="1">
    <citation type="submission" date="2016-01" db="EMBL/GenBank/DDBJ databases">
        <authorList>
            <person name="Mitreva M."/>
            <person name="Pepin K.H."/>
            <person name="Mihindukulasuriya K.A."/>
            <person name="Fulton R."/>
            <person name="Fronick C."/>
            <person name="O'Laughlin M."/>
            <person name="Miner T."/>
            <person name="Herter B."/>
            <person name="Rosa B.A."/>
            <person name="Cordes M."/>
            <person name="Tomlinson C."/>
            <person name="Wollam A."/>
            <person name="Palsikar V.B."/>
            <person name="Mardis E.R."/>
            <person name="Wilson R.K."/>
        </authorList>
    </citation>
    <scope>NUCLEOTIDE SEQUENCE [LARGE SCALE GENOMIC DNA]</scope>
    <source>
        <strain evidence="2">GED7749B</strain>
    </source>
</reference>
<evidence type="ECO:0000313" key="2">
    <source>
        <dbReference type="Proteomes" id="UP000070376"/>
    </source>
</evidence>
<protein>
    <submittedName>
        <fullName evidence="1">Uncharacterized protein</fullName>
    </submittedName>
</protein>
<dbReference type="AlphaFoldDB" id="A0A133KTX9"/>
<dbReference type="EMBL" id="LRPN01000047">
    <property type="protein sequence ID" value="KWZ83041.1"/>
    <property type="molecule type" value="Genomic_DNA"/>
</dbReference>
<comment type="caution">
    <text evidence="1">The sequence shown here is derived from an EMBL/GenBank/DDBJ whole genome shotgun (WGS) entry which is preliminary data.</text>
</comment>
<accession>A0A133KTX9</accession>